<dbReference type="AlphaFoldDB" id="A0A1Y2DH12"/>
<dbReference type="InParanoid" id="A0A1Y2DH12"/>
<dbReference type="RefSeq" id="XP_040711434.1">
    <property type="nucleotide sequence ID" value="XM_040858827.1"/>
</dbReference>
<sequence>MFMRYPENRWSTAQILDFISQKLRNGQVLLVAAAAPYWIMEGRNNRKRKTSSPPAITNPVSMGSDDEMTTERLTQTGPRLPSNDSVPAPTTPRPPPSLFGLTSHKPITPFNRADPAFNVSTFQLHLCLVCSYHGQNISMTRCIGTWSLPIPVEAEAEAETSDGQCFSEENLKHRVVSRGLEEKKTSAKHIRDYRNFLMTCNLKPTPPRESAMRKARKYEYREPGPADLDLNHTEPEARRLDEEHITAGTSWIR</sequence>
<comment type="caution">
    <text evidence="2">The sequence shown here is derived from an EMBL/GenBank/DDBJ whole genome shotgun (WGS) entry which is preliminary data.</text>
</comment>
<protein>
    <submittedName>
        <fullName evidence="2">Uncharacterized protein</fullName>
    </submittedName>
</protein>
<name>A0A1Y2DH12_9PEZI</name>
<feature type="compositionally biased region" description="Polar residues" evidence="1">
    <location>
        <begin position="51"/>
        <end position="61"/>
    </location>
</feature>
<dbReference type="Proteomes" id="UP000193689">
    <property type="component" value="Unassembled WGS sequence"/>
</dbReference>
<evidence type="ECO:0000313" key="3">
    <source>
        <dbReference type="Proteomes" id="UP000193689"/>
    </source>
</evidence>
<accession>A0A1Y2DH12</accession>
<organism evidence="2 3">
    <name type="scientific">Pseudomassariella vexata</name>
    <dbReference type="NCBI Taxonomy" id="1141098"/>
    <lineage>
        <taxon>Eukaryota</taxon>
        <taxon>Fungi</taxon>
        <taxon>Dikarya</taxon>
        <taxon>Ascomycota</taxon>
        <taxon>Pezizomycotina</taxon>
        <taxon>Sordariomycetes</taxon>
        <taxon>Xylariomycetidae</taxon>
        <taxon>Amphisphaeriales</taxon>
        <taxon>Pseudomassariaceae</taxon>
        <taxon>Pseudomassariella</taxon>
    </lineage>
</organism>
<gene>
    <name evidence="2" type="ORF">BCR38DRAFT_413369</name>
</gene>
<evidence type="ECO:0000313" key="2">
    <source>
        <dbReference type="EMBL" id="ORY58517.1"/>
    </source>
</evidence>
<feature type="compositionally biased region" description="Polar residues" evidence="1">
    <location>
        <begin position="71"/>
        <end position="85"/>
    </location>
</feature>
<reference evidence="2 3" key="1">
    <citation type="submission" date="2016-07" db="EMBL/GenBank/DDBJ databases">
        <title>Pervasive Adenine N6-methylation of Active Genes in Fungi.</title>
        <authorList>
            <consortium name="DOE Joint Genome Institute"/>
            <person name="Mondo S.J."/>
            <person name="Dannebaum R.O."/>
            <person name="Kuo R.C."/>
            <person name="Labutti K."/>
            <person name="Haridas S."/>
            <person name="Kuo A."/>
            <person name="Salamov A."/>
            <person name="Ahrendt S.R."/>
            <person name="Lipzen A."/>
            <person name="Sullivan W."/>
            <person name="Andreopoulos W.B."/>
            <person name="Clum A."/>
            <person name="Lindquist E."/>
            <person name="Daum C."/>
            <person name="Ramamoorthy G.K."/>
            <person name="Gryganskyi A."/>
            <person name="Culley D."/>
            <person name="Magnuson J.K."/>
            <person name="James T.Y."/>
            <person name="O'Malley M.A."/>
            <person name="Stajich J.E."/>
            <person name="Spatafora J.W."/>
            <person name="Visel A."/>
            <person name="Grigoriev I.V."/>
        </authorList>
    </citation>
    <scope>NUCLEOTIDE SEQUENCE [LARGE SCALE GENOMIC DNA]</scope>
    <source>
        <strain evidence="2 3">CBS 129021</strain>
    </source>
</reference>
<dbReference type="GeneID" id="63775039"/>
<proteinExistence type="predicted"/>
<keyword evidence="3" id="KW-1185">Reference proteome</keyword>
<evidence type="ECO:0000256" key="1">
    <source>
        <dbReference type="SAM" id="MobiDB-lite"/>
    </source>
</evidence>
<feature type="region of interest" description="Disordered" evidence="1">
    <location>
        <begin position="45"/>
        <end position="97"/>
    </location>
</feature>
<dbReference type="EMBL" id="MCFJ01000016">
    <property type="protein sequence ID" value="ORY58517.1"/>
    <property type="molecule type" value="Genomic_DNA"/>
</dbReference>